<dbReference type="SMART" id="SM00271">
    <property type="entry name" value="DnaJ"/>
    <property type="match status" value="1"/>
</dbReference>
<evidence type="ECO:0000313" key="4">
    <source>
        <dbReference type="Proteomes" id="UP001161247"/>
    </source>
</evidence>
<sequence>MSPAAADFSHPISSSSSSRPFSQNPNPIMPSSAGTFGPQSACLNFADKLQNGDLSFDFSNKGSDSLGHSKPTRIRHPVKKMSRKMRGQEDKDASNAVHTSLDLNLGNKSCGIANSTSDDRSSRNLGKEASGGGGVDHVQSGNLGKLGSVFGADGSGLGSNFKNNNECFASRANNTSQSSSSNGWSGSFVSATGNDYSGLPSDNGGIAFGNNRSNLMSNSASENHSYVFLGDKISSGANVSSVFDEGKGASLFGSTKRDPGLKSNLENGDFVWGASENYPSEASNMNCAKSEPIVGDCGARESTMFDRQGFVFGGRNGMLASDTMTGQESSGNNCSVQPGNINLVFASGSCKTNVDDRDFLKRDDRSGSTTSLGSEQNLGGKENHFGFSFGAAMDDSVSHLGMSRNRRVKGKLKFVSRGEKVNAARSNFQKAGLNDFVNSTAEKPNSTHSSELRNGQSKLDAQKSEFGSASVRGSSDGMKFVFGSSSNPGSAFYKVPLSKLFDDMKNLNIDNSKRNNLTDKAKVVGTNSLFGSDSKSGEKASGTVFGKENQTLNSTERISSCDVLNEKQPSHGNYLNKTSQGSGFSSFASSHVQQKGVGSDSSPAIEVENKGDFCFSSTPADACSRNVKFESSSFTPNLFPGFSVNLEFSSNNRYTRDKRLKKARGKLRQRVQAKNLNEQDQKSKEGCSPKPFESPGCYSPMDFSPCQDATNDVPSVPSTSTPAGCKGKSPLAGRPGEQVPINSKSQHENESKSSDQNGISAIRQQYRRKYKLKVGNGASGKTSVQNSDFLFHPAQSSSNSPNTFRIGQVQSGFISNSKSKAEEQYSNRHSCEDGMNGECDQWRIRGNEAYKIRDLTKAEDCYTNGINSVKGNVSVFYSKPLLLCYANRAATRMSLGRLREALEDCQFACSLDPSYLKARIRSANCHLVLGEFEEAILHYNSCLGSGNTVHLDRKIVIEASEGLQKAQKAADYLCQSSSLLQLTTSDSASCALEKIANGLLISCYSERFLQMKGEALFLLRRYDEVIELCEQTLHIAEKNFNAAQLASESDLQCKNSVKCWRWYLMSKCQFHLGRLEVALDLIERQQNCASVSEWSSSMHRDSLAPLAATIHDLLEKKKAGNEAFQSGKHSEAVELYTAAISRSLDSRPFAAVCFCNRAAAHQALGLVADAIADCSVAIALDEDYLKAISRRATLHELIRDYKQAISDLQRLVSLLENQSQKKSQQSGKLEGSSGSDAKELKQARRRLSLMEEKAKEGTLMDLYLILGLKPSDSEAEIKKAYRKAALKHHPDKAGQYLARTDGGDDGRLWKDIVEKVHEDADRLFKMIGEAYAILSDADKRSKYNLEEEIRNGFRDSKRNPDSGRSSNYYSSPYERHNWSGRETNYSSSTSERSRSRRNWQEWRSYADSHSRW</sequence>
<dbReference type="InterPro" id="IPR019734">
    <property type="entry name" value="TPR_rpt"/>
</dbReference>
<reference evidence="3" key="1">
    <citation type="submission" date="2023-03" db="EMBL/GenBank/DDBJ databases">
        <authorList>
            <person name="Julca I."/>
        </authorList>
    </citation>
    <scope>NUCLEOTIDE SEQUENCE</scope>
</reference>
<feature type="compositionally biased region" description="Basic and acidic residues" evidence="1">
    <location>
        <begin position="117"/>
        <end position="126"/>
    </location>
</feature>
<feature type="compositionally biased region" description="Basic residues" evidence="1">
    <location>
        <begin position="657"/>
        <end position="671"/>
    </location>
</feature>
<accession>A0AAV1CWL5</accession>
<feature type="region of interest" description="Disordered" evidence="1">
    <location>
        <begin position="657"/>
        <end position="691"/>
    </location>
</feature>
<dbReference type="PRINTS" id="PR00625">
    <property type="entry name" value="JDOMAIN"/>
</dbReference>
<evidence type="ECO:0000256" key="1">
    <source>
        <dbReference type="SAM" id="MobiDB-lite"/>
    </source>
</evidence>
<dbReference type="Gene3D" id="1.10.287.110">
    <property type="entry name" value="DnaJ domain"/>
    <property type="match status" value="1"/>
</dbReference>
<dbReference type="PROSITE" id="PS50076">
    <property type="entry name" value="DNAJ_2"/>
    <property type="match status" value="1"/>
</dbReference>
<dbReference type="Proteomes" id="UP001161247">
    <property type="component" value="Chromosome 3"/>
</dbReference>
<feature type="compositionally biased region" description="Low complexity" evidence="1">
    <location>
        <begin position="1222"/>
        <end position="1235"/>
    </location>
</feature>
<feature type="compositionally biased region" description="Polar residues" evidence="1">
    <location>
        <begin position="708"/>
        <end position="722"/>
    </location>
</feature>
<dbReference type="InterPro" id="IPR011990">
    <property type="entry name" value="TPR-like_helical_dom_sf"/>
</dbReference>
<feature type="compositionally biased region" description="Basic and acidic residues" evidence="1">
    <location>
        <begin position="1398"/>
        <end position="1412"/>
    </location>
</feature>
<evidence type="ECO:0000313" key="3">
    <source>
        <dbReference type="EMBL" id="CAI9099785.1"/>
    </source>
</evidence>
<dbReference type="PROSITE" id="PS00636">
    <property type="entry name" value="DNAJ_1"/>
    <property type="match status" value="1"/>
</dbReference>
<dbReference type="CDD" id="cd06257">
    <property type="entry name" value="DnaJ"/>
    <property type="match status" value="1"/>
</dbReference>
<dbReference type="InterPro" id="IPR001623">
    <property type="entry name" value="DnaJ_domain"/>
</dbReference>
<dbReference type="InterPro" id="IPR036869">
    <property type="entry name" value="J_dom_sf"/>
</dbReference>
<dbReference type="SUPFAM" id="SSF48452">
    <property type="entry name" value="TPR-like"/>
    <property type="match status" value="2"/>
</dbReference>
<feature type="compositionally biased region" description="Basic and acidic residues" evidence="1">
    <location>
        <begin position="677"/>
        <end position="687"/>
    </location>
</feature>
<feature type="domain" description="J" evidence="2">
    <location>
        <begin position="1261"/>
        <end position="1347"/>
    </location>
</feature>
<feature type="region of interest" description="Disordered" evidence="1">
    <location>
        <begin position="1"/>
        <end position="36"/>
    </location>
</feature>
<feature type="region of interest" description="Disordered" evidence="1">
    <location>
        <begin position="60"/>
        <end position="95"/>
    </location>
</feature>
<feature type="compositionally biased region" description="Low complexity" evidence="1">
    <location>
        <begin position="1381"/>
        <end position="1390"/>
    </location>
</feature>
<evidence type="ECO:0000259" key="2">
    <source>
        <dbReference type="PROSITE" id="PS50076"/>
    </source>
</evidence>
<feature type="region of interest" description="Disordered" evidence="1">
    <location>
        <begin position="1353"/>
        <end position="1412"/>
    </location>
</feature>
<dbReference type="SMART" id="SM00028">
    <property type="entry name" value="TPR"/>
    <property type="match status" value="7"/>
</dbReference>
<dbReference type="PANTHER" id="PTHR45181">
    <property type="entry name" value="HEAT SHOCK PROTEIN DNAJ WITH TETRATRICOPEPTIDE REPEAT-CONTAINING PROTEIN"/>
    <property type="match status" value="1"/>
</dbReference>
<feature type="region of interest" description="Disordered" evidence="1">
    <location>
        <begin position="708"/>
        <end position="758"/>
    </location>
</feature>
<feature type="region of interest" description="Disordered" evidence="1">
    <location>
        <begin position="108"/>
        <end position="139"/>
    </location>
</feature>
<dbReference type="InterPro" id="IPR018253">
    <property type="entry name" value="DnaJ_domain_CS"/>
</dbReference>
<organism evidence="3 4">
    <name type="scientific">Oldenlandia corymbosa var. corymbosa</name>
    <dbReference type="NCBI Taxonomy" id="529605"/>
    <lineage>
        <taxon>Eukaryota</taxon>
        <taxon>Viridiplantae</taxon>
        <taxon>Streptophyta</taxon>
        <taxon>Embryophyta</taxon>
        <taxon>Tracheophyta</taxon>
        <taxon>Spermatophyta</taxon>
        <taxon>Magnoliopsida</taxon>
        <taxon>eudicotyledons</taxon>
        <taxon>Gunneridae</taxon>
        <taxon>Pentapetalae</taxon>
        <taxon>asterids</taxon>
        <taxon>lamiids</taxon>
        <taxon>Gentianales</taxon>
        <taxon>Rubiaceae</taxon>
        <taxon>Rubioideae</taxon>
        <taxon>Spermacoceae</taxon>
        <taxon>Hedyotis-Oldenlandia complex</taxon>
        <taxon>Oldenlandia</taxon>
    </lineage>
</organism>
<feature type="region of interest" description="Disordered" evidence="1">
    <location>
        <begin position="438"/>
        <end position="472"/>
    </location>
</feature>
<dbReference type="SUPFAM" id="SSF46565">
    <property type="entry name" value="Chaperone J-domain"/>
    <property type="match status" value="1"/>
</dbReference>
<name>A0AAV1CWL5_OLDCO</name>
<proteinExistence type="predicted"/>
<feature type="compositionally biased region" description="Basic residues" evidence="1">
    <location>
        <begin position="70"/>
        <end position="85"/>
    </location>
</feature>
<dbReference type="EMBL" id="OX459120">
    <property type="protein sequence ID" value="CAI9099785.1"/>
    <property type="molecule type" value="Genomic_DNA"/>
</dbReference>
<protein>
    <submittedName>
        <fullName evidence="3">OLC1v1036659C1</fullName>
    </submittedName>
</protein>
<dbReference type="PANTHER" id="PTHR45181:SF8">
    <property type="entry name" value="HEAT SHOCK PROTEIN DNAJ WITH TETRATRICOPEPTIDE REPEAT-CONTAINING PROTEIN"/>
    <property type="match status" value="1"/>
</dbReference>
<dbReference type="Pfam" id="PF00226">
    <property type="entry name" value="DnaJ"/>
    <property type="match status" value="1"/>
</dbReference>
<gene>
    <name evidence="3" type="ORF">OLC1_LOCUS9736</name>
</gene>
<feature type="region of interest" description="Disordered" evidence="1">
    <location>
        <begin position="1222"/>
        <end position="1241"/>
    </location>
</feature>
<dbReference type="Gene3D" id="1.25.40.10">
    <property type="entry name" value="Tetratricopeptide repeat domain"/>
    <property type="match status" value="2"/>
</dbReference>
<keyword evidence="4" id="KW-1185">Reference proteome</keyword>